<evidence type="ECO:0000259" key="4">
    <source>
        <dbReference type="PROSITE" id="PS50949"/>
    </source>
</evidence>
<organism evidence="5 7">
    <name type="scientific">Mycoplasmopsis cynos</name>
    <dbReference type="NCBI Taxonomy" id="171284"/>
    <lineage>
        <taxon>Bacteria</taxon>
        <taxon>Bacillati</taxon>
        <taxon>Mycoplasmatota</taxon>
        <taxon>Mycoplasmoidales</taxon>
        <taxon>Metamycoplasmataceae</taxon>
        <taxon>Mycoplasmopsis</taxon>
    </lineage>
</organism>
<dbReference type="RefSeq" id="WP_015286946.1">
    <property type="nucleotide sequence ID" value="NZ_CP103987.1"/>
</dbReference>
<keyword evidence="2" id="KW-0238">DNA-binding</keyword>
<sequence length="244" mass="28533">MNKATYKKNIESYPESVGAVRNRSLKDDDVTKTSNIIQYLISLIKSKKIPVNKIMPSEHALMQRFNCSRSVVVSAYLKLNALGATYSISKRGHFVAENFHNLIKPISSLLKVDKQWGEEVFDFQWPSWFDERNIIFTDGARMFNKYFYKNNELIAEADVWLSTKNLDIYEPIDLSIPLLDSLSEREPVKNIVYEIKYEEANRLGYEKMMVIIFFGYDEDSICIAGKFYIKPEHFTFFHQEFSLL</sequence>
<evidence type="ECO:0000313" key="5">
    <source>
        <dbReference type="EMBL" id="VEU64434.1"/>
    </source>
</evidence>
<dbReference type="InterPro" id="IPR000524">
    <property type="entry name" value="Tscrpt_reg_HTH_GntR"/>
</dbReference>
<dbReference type="InterPro" id="IPR036388">
    <property type="entry name" value="WH-like_DNA-bd_sf"/>
</dbReference>
<evidence type="ECO:0000313" key="8">
    <source>
        <dbReference type="Proteomes" id="UP001327314"/>
    </source>
</evidence>
<dbReference type="GO" id="GO:0003677">
    <property type="term" value="F:DNA binding"/>
    <property type="evidence" value="ECO:0007669"/>
    <property type="project" value="UniProtKB-KW"/>
</dbReference>
<proteinExistence type="predicted"/>
<dbReference type="Proteomes" id="UP001327314">
    <property type="component" value="Chromosome"/>
</dbReference>
<dbReference type="PROSITE" id="PS50949">
    <property type="entry name" value="HTH_GNTR"/>
    <property type="match status" value="1"/>
</dbReference>
<dbReference type="GO" id="GO:0003700">
    <property type="term" value="F:DNA-binding transcription factor activity"/>
    <property type="evidence" value="ECO:0007669"/>
    <property type="project" value="InterPro"/>
</dbReference>
<gene>
    <name evidence="5" type="ORF">NCTC10142_00174</name>
    <name evidence="6" type="ORF">RRG46_00685</name>
</gene>
<dbReference type="SUPFAM" id="SSF46785">
    <property type="entry name" value="Winged helix' DNA-binding domain"/>
    <property type="match status" value="1"/>
</dbReference>
<keyword evidence="3" id="KW-0804">Transcription</keyword>
<evidence type="ECO:0000313" key="6">
    <source>
        <dbReference type="EMBL" id="WQQ20060.1"/>
    </source>
</evidence>
<dbReference type="Proteomes" id="UP000289506">
    <property type="component" value="Plasmid 13"/>
</dbReference>
<dbReference type="EMBL" id="LR214986">
    <property type="protein sequence ID" value="VEU64434.1"/>
    <property type="molecule type" value="Genomic_DNA"/>
</dbReference>
<dbReference type="Pfam" id="PF00392">
    <property type="entry name" value="GntR"/>
    <property type="match status" value="1"/>
</dbReference>
<reference evidence="6 8" key="2">
    <citation type="submission" date="2023-12" db="EMBL/GenBank/DDBJ databases">
        <title>Hybrid Genome Assemblies of Mycoplasma cynos and Mycoplasma felis isolated from Dogs and Cats with Infectious Respiratory Disease.</title>
        <authorList>
            <person name="Framst I."/>
            <person name="Cai H."/>
            <person name="Ramesh P."/>
            <person name="Maboni G."/>
        </authorList>
    </citation>
    <scope>NUCLEOTIDE SEQUENCE [LARGE SCALE GENOMIC DNA]</scope>
    <source>
        <strain evidence="6 8">30510</strain>
    </source>
</reference>
<dbReference type="InterPro" id="IPR036390">
    <property type="entry name" value="WH_DNA-bd_sf"/>
</dbReference>
<evidence type="ECO:0000256" key="1">
    <source>
        <dbReference type="ARBA" id="ARBA00023015"/>
    </source>
</evidence>
<reference evidence="5 7" key="1">
    <citation type="submission" date="2019-01" db="EMBL/GenBank/DDBJ databases">
        <authorList>
            <consortium name="Pathogen Informatics"/>
        </authorList>
    </citation>
    <scope>NUCLEOTIDE SEQUENCE [LARGE SCALE GENOMIC DNA]</scope>
    <source>
        <strain evidence="5 7">NCTC10142</strain>
        <plasmid evidence="7">13</plasmid>
    </source>
</reference>
<name>A0A449AHG1_9BACT</name>
<dbReference type="Gene3D" id="1.10.10.10">
    <property type="entry name" value="Winged helix-like DNA-binding domain superfamily/Winged helix DNA-binding domain"/>
    <property type="match status" value="1"/>
</dbReference>
<keyword evidence="1" id="KW-0805">Transcription regulation</keyword>
<keyword evidence="5" id="KW-0614">Plasmid</keyword>
<evidence type="ECO:0000313" key="7">
    <source>
        <dbReference type="Proteomes" id="UP000289506"/>
    </source>
</evidence>
<accession>A0A449AHG1</accession>
<evidence type="ECO:0000256" key="3">
    <source>
        <dbReference type="ARBA" id="ARBA00023163"/>
    </source>
</evidence>
<protein>
    <submittedName>
        <fullName evidence="5">GntR family transcriptional regulator</fullName>
    </submittedName>
</protein>
<dbReference type="AlphaFoldDB" id="A0A449AHG1"/>
<feature type="domain" description="HTH gntR-type" evidence="4">
    <location>
        <begin position="30"/>
        <end position="98"/>
    </location>
</feature>
<evidence type="ECO:0000256" key="2">
    <source>
        <dbReference type="ARBA" id="ARBA00023125"/>
    </source>
</evidence>
<dbReference type="EMBL" id="CP141046">
    <property type="protein sequence ID" value="WQQ20060.1"/>
    <property type="molecule type" value="Genomic_DNA"/>
</dbReference>
<geneLocation type="plasmid" evidence="5 7">
    <name>13</name>
</geneLocation>
<dbReference type="GeneID" id="74931711"/>
<dbReference type="SMART" id="SM00345">
    <property type="entry name" value="HTH_GNTR"/>
    <property type="match status" value="1"/>
</dbReference>